<dbReference type="CDD" id="cd00121">
    <property type="entry name" value="MATH"/>
    <property type="match status" value="1"/>
</dbReference>
<feature type="compositionally biased region" description="Acidic residues" evidence="1">
    <location>
        <begin position="55"/>
        <end position="64"/>
    </location>
</feature>
<feature type="compositionally biased region" description="Basic residues" evidence="1">
    <location>
        <begin position="454"/>
        <end position="471"/>
    </location>
</feature>
<sequence length="1115" mass="124178">MDGNSTDDNGIGGMPSPKEGISAGQRCQSVDSLAEWRSSEQVENGTPSTSPPFWDTDDDDDDDDCGPKPSELYGKFTWKIENFSQINKRELRSNAFEVGGHKWYILIYPQGCDVCNHLSLFLCVANHDKLLPGWSHFAQFTIAVVHKDPKKSKFSDTLHRFWKKEHDWGWKKFMELTKVLDGFIDNDTLVIKAQVQVIREKAHRPFRCLDCQYRRELVRIYLSNVEQICRRFIEDRKNKLGKLIEDKMRWSSFYGFWLGVDQNLKRLLSRDKSETILRAVVKHFFVEKEVTSTLVMDSLHSGLRALEYQSKNKNGGLMTEMEESPAPMIRVDKDMFVLADDVFLLLERVASEPLPTMSLPPKDEKVSQNRTKEGSSGEEFNKDAIERDERRLTELGRRTVENFVLSHIFSRIEIAFQEAVALKRQDELIREEEAAWQAENELKAKRAIAEKEKRAKKKQAKQKRNNRRSKEKQRDLKAVLVSNEKEQEEHTLGEVSSLDLSGKQEHVMNGRVDSAEDASDVSNIGDDVTESLDPDLQDRDATPLNWDTDTSEVHPSLEATASELSIDRPEKTSHAMDDTSSTCSTDSVPSVISNGSYKVNSVVVKKCQTFPNRLKCHGSKIFENQSVVVRHTSDICHNCTSTRLEPDADAIYLKHTSQYPDAHQEDVVVTIQKKTIKNQCVAVKQSNTRTVESSCSAPSPPGKMQHLLQQTKQSSQSNTTASNMTSSITVPVPIKEPSQSSPTVPRRSTASQQSSTSISEANKLSAAKNLASQPMSTISRPSSAPLIPAAAKTSAPVISTVQLMPLLSRSVSAAGRLATDSSPLPPSYFPQSYRNAIVGKTSISSNIPAVTHTASSSSSQASTSSQSTASTSSCLLPPSATRNELHMASRPDLTFGSVKPAALHIEQHQRYDSMHHTSSSISTTTSSTGRLDVCNDKQVASHQRELFSSAPFFPSHGAVSEEFPHLDIINDLLNEEYSIVGRADVISGQHRPQHQRHQFSRQYSLPTGMASINLGSNRYDNVEQYYENGFHNMFGSSSGRALHRLQDGHFSQVDLSAAAYANGQVDGMVHGQWPYGHVDVPILNLGSPDAGGFSYQHLSDYAMGNGMNGYGIYQP</sequence>
<comment type="caution">
    <text evidence="3">The sequence shown here is derived from an EMBL/GenBank/DDBJ whole genome shotgun (WGS) entry which is preliminary data.</text>
</comment>
<dbReference type="EMBL" id="JADCNL010000005">
    <property type="protein sequence ID" value="KAG0479395.1"/>
    <property type="molecule type" value="Genomic_DNA"/>
</dbReference>
<feature type="region of interest" description="Disordered" evidence="1">
    <location>
        <begin position="355"/>
        <end position="381"/>
    </location>
</feature>
<dbReference type="PANTHER" id="PTHR47477">
    <property type="entry name" value="TNF RECEPTOR-ASSOCIATED FACTOR HOMOLOG 1A"/>
    <property type="match status" value="1"/>
</dbReference>
<feature type="compositionally biased region" description="Polar residues" evidence="1">
    <location>
        <begin position="39"/>
        <end position="48"/>
    </location>
</feature>
<feature type="domain" description="MATH" evidence="2">
    <location>
        <begin position="73"/>
        <end position="195"/>
    </location>
</feature>
<dbReference type="PANTHER" id="PTHR47477:SF8">
    <property type="entry name" value="TNF RECEPTOR-ASSOCIATED FACTOR HOMOLOG 1A"/>
    <property type="match status" value="1"/>
</dbReference>
<feature type="region of interest" description="Disordered" evidence="1">
    <location>
        <begin position="909"/>
        <end position="929"/>
    </location>
</feature>
<feature type="compositionally biased region" description="Basic and acidic residues" evidence="1">
    <location>
        <begin position="565"/>
        <end position="577"/>
    </location>
</feature>
<keyword evidence="4" id="KW-1185">Reference proteome</keyword>
<feature type="compositionally biased region" description="Basic and acidic residues" evidence="1">
    <location>
        <begin position="361"/>
        <end position="381"/>
    </location>
</feature>
<dbReference type="OrthoDB" id="1929681at2759"/>
<dbReference type="AlphaFoldDB" id="A0A835V0M2"/>
<name>A0A835V0M2_VANPL</name>
<feature type="region of interest" description="Disordered" evidence="1">
    <location>
        <begin position="689"/>
        <end position="761"/>
    </location>
</feature>
<gene>
    <name evidence="3" type="ORF">HPP92_010253</name>
</gene>
<dbReference type="SUPFAM" id="SSF49599">
    <property type="entry name" value="TRAF domain-like"/>
    <property type="match status" value="1"/>
</dbReference>
<feature type="compositionally biased region" description="Low complexity" evidence="1">
    <location>
        <begin position="578"/>
        <end position="587"/>
    </location>
</feature>
<reference evidence="3 4" key="1">
    <citation type="journal article" date="2020" name="Nat. Food">
        <title>A phased Vanilla planifolia genome enables genetic improvement of flavour and production.</title>
        <authorList>
            <person name="Hasing T."/>
            <person name="Tang H."/>
            <person name="Brym M."/>
            <person name="Khazi F."/>
            <person name="Huang T."/>
            <person name="Chambers A.H."/>
        </authorList>
    </citation>
    <scope>NUCLEOTIDE SEQUENCE [LARGE SCALE GENOMIC DNA]</scope>
    <source>
        <tissue evidence="3">Leaf</tissue>
    </source>
</reference>
<protein>
    <recommendedName>
        <fullName evidence="2">MATH domain-containing protein</fullName>
    </recommendedName>
</protein>
<feature type="compositionally biased region" description="Low complexity" evidence="1">
    <location>
        <begin position="709"/>
        <end position="727"/>
    </location>
</feature>
<evidence type="ECO:0000313" key="3">
    <source>
        <dbReference type="EMBL" id="KAG0479395.1"/>
    </source>
</evidence>
<dbReference type="InterPro" id="IPR002083">
    <property type="entry name" value="MATH/TRAF_dom"/>
</dbReference>
<evidence type="ECO:0000256" key="1">
    <source>
        <dbReference type="SAM" id="MobiDB-lite"/>
    </source>
</evidence>
<feature type="region of interest" description="Disordered" evidence="1">
    <location>
        <begin position="451"/>
        <end position="587"/>
    </location>
</feature>
<dbReference type="InterPro" id="IPR008974">
    <property type="entry name" value="TRAF-like"/>
</dbReference>
<feature type="compositionally biased region" description="Low complexity" evidence="1">
    <location>
        <begin position="917"/>
        <end position="928"/>
    </location>
</feature>
<accession>A0A835V0M2</accession>
<feature type="region of interest" description="Disordered" evidence="1">
    <location>
        <begin position="1"/>
        <end position="70"/>
    </location>
</feature>
<evidence type="ECO:0000259" key="2">
    <source>
        <dbReference type="PROSITE" id="PS50144"/>
    </source>
</evidence>
<evidence type="ECO:0000313" key="4">
    <source>
        <dbReference type="Proteomes" id="UP000636800"/>
    </source>
</evidence>
<proteinExistence type="predicted"/>
<feature type="region of interest" description="Disordered" evidence="1">
    <location>
        <begin position="854"/>
        <end position="879"/>
    </location>
</feature>
<dbReference type="SMART" id="SM00061">
    <property type="entry name" value="MATH"/>
    <property type="match status" value="1"/>
</dbReference>
<feature type="compositionally biased region" description="Low complexity" evidence="1">
    <location>
        <begin position="748"/>
        <end position="759"/>
    </location>
</feature>
<dbReference type="Proteomes" id="UP000636800">
    <property type="component" value="Chromosome 5"/>
</dbReference>
<feature type="compositionally biased region" description="Low complexity" evidence="1">
    <location>
        <begin position="854"/>
        <end position="873"/>
    </location>
</feature>
<dbReference type="Gene3D" id="2.60.210.10">
    <property type="entry name" value="Apoptosis, Tumor Necrosis Factor Receptor Associated Protein 2, Chain A"/>
    <property type="match status" value="1"/>
</dbReference>
<organism evidence="3 4">
    <name type="scientific">Vanilla planifolia</name>
    <name type="common">Vanilla</name>
    <dbReference type="NCBI Taxonomy" id="51239"/>
    <lineage>
        <taxon>Eukaryota</taxon>
        <taxon>Viridiplantae</taxon>
        <taxon>Streptophyta</taxon>
        <taxon>Embryophyta</taxon>
        <taxon>Tracheophyta</taxon>
        <taxon>Spermatophyta</taxon>
        <taxon>Magnoliopsida</taxon>
        <taxon>Liliopsida</taxon>
        <taxon>Asparagales</taxon>
        <taxon>Orchidaceae</taxon>
        <taxon>Vanilloideae</taxon>
        <taxon>Vanilleae</taxon>
        <taxon>Vanilla</taxon>
    </lineage>
</organism>
<dbReference type="PROSITE" id="PS50144">
    <property type="entry name" value="MATH"/>
    <property type="match status" value="1"/>
</dbReference>
<dbReference type="Pfam" id="PF22486">
    <property type="entry name" value="MATH_2"/>
    <property type="match status" value="1"/>
</dbReference>
<dbReference type="InterPro" id="IPR055327">
    <property type="entry name" value="TRAF1A/B"/>
</dbReference>
<feature type="compositionally biased region" description="Basic and acidic residues" evidence="1">
    <location>
        <begin position="472"/>
        <end position="492"/>
    </location>
</feature>